<sequence length="103" mass="11093">MKEITALELMTIYRTVSVVDVREPDEYVGGHIAGAINIPLSLVPLRFSELDKAATQYIICEAGGRSAQACSYLEQQGFDVVNIAGGTGELRMMGTPLNMGEQA</sequence>
<name>A0A094PVB0_9ZZZZ</name>
<comment type="caution">
    <text evidence="2">The sequence shown here is derived from an EMBL/GenBank/DDBJ whole genome shotgun (WGS) entry which is preliminary data.</text>
</comment>
<reference evidence="2" key="1">
    <citation type="submission" date="2014-06" db="EMBL/GenBank/DDBJ databases">
        <title>Key roles for freshwater Actinobacteria revealed by deep metagenomic sequencing.</title>
        <authorList>
            <person name="Ghai R."/>
            <person name="Mizuno C.M."/>
            <person name="Picazo A."/>
            <person name="Camacho A."/>
            <person name="Rodriguez-Valera F."/>
        </authorList>
    </citation>
    <scope>NUCLEOTIDE SEQUENCE</scope>
</reference>
<dbReference type="SUPFAM" id="SSF52821">
    <property type="entry name" value="Rhodanese/Cell cycle control phosphatase"/>
    <property type="match status" value="1"/>
</dbReference>
<dbReference type="InterPro" id="IPR050229">
    <property type="entry name" value="GlpE_sulfurtransferase"/>
</dbReference>
<evidence type="ECO:0000259" key="1">
    <source>
        <dbReference type="PROSITE" id="PS50206"/>
    </source>
</evidence>
<dbReference type="Gene3D" id="3.40.250.10">
    <property type="entry name" value="Rhodanese-like domain"/>
    <property type="match status" value="1"/>
</dbReference>
<dbReference type="PROSITE" id="PS50206">
    <property type="entry name" value="RHODANESE_3"/>
    <property type="match status" value="1"/>
</dbReference>
<dbReference type="InterPro" id="IPR036873">
    <property type="entry name" value="Rhodanese-like_dom_sf"/>
</dbReference>
<dbReference type="PANTHER" id="PTHR43031">
    <property type="entry name" value="FAD-DEPENDENT OXIDOREDUCTASE"/>
    <property type="match status" value="1"/>
</dbReference>
<dbReference type="InterPro" id="IPR001763">
    <property type="entry name" value="Rhodanese-like_dom"/>
</dbReference>
<dbReference type="EMBL" id="JNSL01000105">
    <property type="protein sequence ID" value="KGA15710.1"/>
    <property type="molecule type" value="Genomic_DNA"/>
</dbReference>
<dbReference type="SMART" id="SM00450">
    <property type="entry name" value="RHOD"/>
    <property type="match status" value="1"/>
</dbReference>
<protein>
    <recommendedName>
        <fullName evidence="1">Rhodanese domain-containing protein</fullName>
    </recommendedName>
</protein>
<dbReference type="CDD" id="cd00158">
    <property type="entry name" value="RHOD"/>
    <property type="match status" value="1"/>
</dbReference>
<dbReference type="Pfam" id="PF00581">
    <property type="entry name" value="Rhodanese"/>
    <property type="match status" value="1"/>
</dbReference>
<organism evidence="2">
    <name type="scientific">freshwater metagenome</name>
    <dbReference type="NCBI Taxonomy" id="449393"/>
    <lineage>
        <taxon>unclassified sequences</taxon>
        <taxon>metagenomes</taxon>
        <taxon>ecological metagenomes</taxon>
    </lineage>
</organism>
<dbReference type="PANTHER" id="PTHR43031:SF17">
    <property type="entry name" value="SULFURTRANSFERASE YTWF-RELATED"/>
    <property type="match status" value="1"/>
</dbReference>
<accession>A0A094PVB0</accession>
<gene>
    <name evidence="2" type="ORF">GM51_14275</name>
</gene>
<feature type="domain" description="Rhodanese" evidence="1">
    <location>
        <begin position="12"/>
        <end position="99"/>
    </location>
</feature>
<dbReference type="AlphaFoldDB" id="A0A094PVB0"/>
<proteinExistence type="predicted"/>
<evidence type="ECO:0000313" key="2">
    <source>
        <dbReference type="EMBL" id="KGA15710.1"/>
    </source>
</evidence>